<dbReference type="GO" id="GO:0000976">
    <property type="term" value="F:transcription cis-regulatory region binding"/>
    <property type="evidence" value="ECO:0007669"/>
    <property type="project" value="TreeGrafter"/>
</dbReference>
<keyword evidence="3" id="KW-0804">Transcription</keyword>
<keyword evidence="1" id="KW-0805">Transcription regulation</keyword>
<reference evidence="6 7" key="1">
    <citation type="submission" date="2018-11" db="EMBL/GenBank/DDBJ databases">
        <authorList>
            <person name="Criscuolo A."/>
        </authorList>
    </citation>
    <scope>NUCLEOTIDE SEQUENCE [LARGE SCALE GENOMIC DNA]</scope>
    <source>
        <strain evidence="6">ACIP111625</strain>
    </source>
</reference>
<feature type="domain" description="HTH tetR-type" evidence="5">
    <location>
        <begin position="16"/>
        <end position="76"/>
    </location>
</feature>
<dbReference type="OrthoDB" id="9805134at2"/>
<accession>A0A3P5W6W8</accession>
<dbReference type="InterPro" id="IPR001647">
    <property type="entry name" value="HTH_TetR"/>
</dbReference>
<evidence type="ECO:0000313" key="6">
    <source>
        <dbReference type="EMBL" id="VDC19080.1"/>
    </source>
</evidence>
<keyword evidence="2 4" id="KW-0238">DNA-binding</keyword>
<dbReference type="Proteomes" id="UP000277498">
    <property type="component" value="Unassembled WGS sequence"/>
</dbReference>
<evidence type="ECO:0000256" key="3">
    <source>
        <dbReference type="ARBA" id="ARBA00023163"/>
    </source>
</evidence>
<dbReference type="InterPro" id="IPR050109">
    <property type="entry name" value="HTH-type_TetR-like_transc_reg"/>
</dbReference>
<dbReference type="AlphaFoldDB" id="A0A3P5W6W8"/>
<proteinExistence type="predicted"/>
<dbReference type="InterPro" id="IPR009057">
    <property type="entry name" value="Homeodomain-like_sf"/>
</dbReference>
<dbReference type="GO" id="GO:0003700">
    <property type="term" value="F:DNA-binding transcription factor activity"/>
    <property type="evidence" value="ECO:0007669"/>
    <property type="project" value="TreeGrafter"/>
</dbReference>
<feature type="DNA-binding region" description="H-T-H motif" evidence="4">
    <location>
        <begin position="39"/>
        <end position="58"/>
    </location>
</feature>
<dbReference type="RefSeq" id="WP_160144501.1">
    <property type="nucleotide sequence ID" value="NZ_UXAW01000026.1"/>
</dbReference>
<dbReference type="PROSITE" id="PS50977">
    <property type="entry name" value="HTH_TETR_2"/>
    <property type="match status" value="1"/>
</dbReference>
<keyword evidence="7" id="KW-1185">Reference proteome</keyword>
<evidence type="ECO:0000256" key="1">
    <source>
        <dbReference type="ARBA" id="ARBA00023015"/>
    </source>
</evidence>
<name>A0A3P5W6W8_9RHOB</name>
<dbReference type="Pfam" id="PF00440">
    <property type="entry name" value="TetR_N"/>
    <property type="match status" value="1"/>
</dbReference>
<organism evidence="6 7">
    <name type="scientific">Pseudogemmobacter humi</name>
    <dbReference type="NCBI Taxonomy" id="2483812"/>
    <lineage>
        <taxon>Bacteria</taxon>
        <taxon>Pseudomonadati</taxon>
        <taxon>Pseudomonadota</taxon>
        <taxon>Alphaproteobacteria</taxon>
        <taxon>Rhodobacterales</taxon>
        <taxon>Paracoccaceae</taxon>
        <taxon>Pseudogemmobacter</taxon>
    </lineage>
</organism>
<evidence type="ECO:0000256" key="4">
    <source>
        <dbReference type="PROSITE-ProRule" id="PRU00335"/>
    </source>
</evidence>
<evidence type="ECO:0000259" key="5">
    <source>
        <dbReference type="PROSITE" id="PS50977"/>
    </source>
</evidence>
<dbReference type="SUPFAM" id="SSF46689">
    <property type="entry name" value="Homeodomain-like"/>
    <property type="match status" value="1"/>
</dbReference>
<protein>
    <submittedName>
        <fullName evidence="6">DNA-binding transcriptional repressor AcrR</fullName>
    </submittedName>
</protein>
<dbReference type="PANTHER" id="PTHR30055:SF234">
    <property type="entry name" value="HTH-TYPE TRANSCRIPTIONAL REGULATOR BETI"/>
    <property type="match status" value="1"/>
</dbReference>
<evidence type="ECO:0000256" key="2">
    <source>
        <dbReference type="ARBA" id="ARBA00023125"/>
    </source>
</evidence>
<gene>
    <name evidence="6" type="ORF">XINFAN_00080</name>
</gene>
<dbReference type="EMBL" id="UXAW01000026">
    <property type="protein sequence ID" value="VDC19080.1"/>
    <property type="molecule type" value="Genomic_DNA"/>
</dbReference>
<dbReference type="PANTHER" id="PTHR30055">
    <property type="entry name" value="HTH-TYPE TRANSCRIPTIONAL REGULATOR RUTR"/>
    <property type="match status" value="1"/>
</dbReference>
<dbReference type="Gene3D" id="1.10.357.10">
    <property type="entry name" value="Tetracycline Repressor, domain 2"/>
    <property type="match status" value="1"/>
</dbReference>
<dbReference type="PRINTS" id="PR00455">
    <property type="entry name" value="HTHTETR"/>
</dbReference>
<sequence>MTTTEKKRRTQAERSAETREKILQATIDLLFEQGNARLTTAGVDERAGVSSGARVHHFRSKVDLVVEATKHTYDRAAELGRQRAEKARTSPNPLREYAQDCLSVYFDWPFIAALEVVVTARTDEDLRLRLHPVLENFHNTMRTTWIGSLVAAGYDPAVAEEDLALTLNLIRGMAVNTLWQRDNDRHIALLDAWCAERAGRIHLRRSA</sequence>
<evidence type="ECO:0000313" key="7">
    <source>
        <dbReference type="Proteomes" id="UP000277498"/>
    </source>
</evidence>